<dbReference type="AlphaFoldDB" id="A0A286E2E5"/>
<feature type="transmembrane region" description="Helical" evidence="1">
    <location>
        <begin position="105"/>
        <end position="124"/>
    </location>
</feature>
<accession>A0A286E2E5</accession>
<evidence type="ECO:0000256" key="1">
    <source>
        <dbReference type="SAM" id="Phobius"/>
    </source>
</evidence>
<evidence type="ECO:0000313" key="3">
    <source>
        <dbReference type="Proteomes" id="UP000219669"/>
    </source>
</evidence>
<keyword evidence="1" id="KW-0812">Transmembrane</keyword>
<name>A0A286E2E5_9NEIS</name>
<reference evidence="2 3" key="1">
    <citation type="submission" date="2017-09" db="EMBL/GenBank/DDBJ databases">
        <authorList>
            <person name="Ehlers B."/>
            <person name="Leendertz F.H."/>
        </authorList>
    </citation>
    <scope>NUCLEOTIDE SEQUENCE [LARGE SCALE GENOMIC DNA]</scope>
    <source>
        <strain evidence="2 3">DSM 16848</strain>
    </source>
</reference>
<dbReference type="EMBL" id="OCNF01000001">
    <property type="protein sequence ID" value="SOD65088.1"/>
    <property type="molecule type" value="Genomic_DNA"/>
</dbReference>
<sequence>MKENPLFLLALFLASIVPLFFKKWLGAEVWMMLAVIAALTVMFSLFALLKQQATSHIIAFGRVFFFGMIILPYMVIFKEFSSWSLLIPLLACYIFADLHRHLKWLYVLVAMALLVAPMVVYVKYDTAKQAIIHHSTQTLSGSIPKSKSSFTKPCGKGGRCTFYFLDLAGVKFQCDLHSKKTMDTFICQDIYQHAGKIATAQYIFENQKKARLVSLRVDNQTLWSPEQTLAWYQHRERTVWREFGVGLLLISLPFALLFLWARRLAFQAA</sequence>
<keyword evidence="3" id="KW-1185">Reference proteome</keyword>
<feature type="transmembrane region" description="Helical" evidence="1">
    <location>
        <begin position="29"/>
        <end position="49"/>
    </location>
</feature>
<gene>
    <name evidence="2" type="ORF">SAMN02746062_00194</name>
</gene>
<dbReference type="Proteomes" id="UP000219669">
    <property type="component" value="Unassembled WGS sequence"/>
</dbReference>
<feature type="transmembrane region" description="Helical" evidence="1">
    <location>
        <begin position="243"/>
        <end position="261"/>
    </location>
</feature>
<keyword evidence="1" id="KW-0472">Membrane</keyword>
<proteinExistence type="predicted"/>
<keyword evidence="1" id="KW-1133">Transmembrane helix</keyword>
<protein>
    <submittedName>
        <fullName evidence="2">Uncharacterized protein</fullName>
    </submittedName>
</protein>
<organism evidence="2 3">
    <name type="scientific">Alysiella filiformis DSM 16848</name>
    <dbReference type="NCBI Taxonomy" id="1120981"/>
    <lineage>
        <taxon>Bacteria</taxon>
        <taxon>Pseudomonadati</taxon>
        <taxon>Pseudomonadota</taxon>
        <taxon>Betaproteobacteria</taxon>
        <taxon>Neisseriales</taxon>
        <taxon>Neisseriaceae</taxon>
        <taxon>Alysiella</taxon>
    </lineage>
</organism>
<evidence type="ECO:0000313" key="2">
    <source>
        <dbReference type="EMBL" id="SOD65088.1"/>
    </source>
</evidence>
<feature type="transmembrane region" description="Helical" evidence="1">
    <location>
        <begin position="56"/>
        <end position="74"/>
    </location>
</feature>